<organism evidence="1 2">
    <name type="scientific">Austropuccinia psidii MF-1</name>
    <dbReference type="NCBI Taxonomy" id="1389203"/>
    <lineage>
        <taxon>Eukaryota</taxon>
        <taxon>Fungi</taxon>
        <taxon>Dikarya</taxon>
        <taxon>Basidiomycota</taxon>
        <taxon>Pucciniomycotina</taxon>
        <taxon>Pucciniomycetes</taxon>
        <taxon>Pucciniales</taxon>
        <taxon>Sphaerophragmiaceae</taxon>
        <taxon>Austropuccinia</taxon>
    </lineage>
</organism>
<protein>
    <submittedName>
        <fullName evidence="1">Uncharacterized protein</fullName>
    </submittedName>
</protein>
<dbReference type="Proteomes" id="UP000765509">
    <property type="component" value="Unassembled WGS sequence"/>
</dbReference>
<comment type="caution">
    <text evidence="1">The sequence shown here is derived from an EMBL/GenBank/DDBJ whole genome shotgun (WGS) entry which is preliminary data.</text>
</comment>
<gene>
    <name evidence="1" type="ORF">O181_057365</name>
</gene>
<proteinExistence type="predicted"/>
<name>A0A9Q3E7T4_9BASI</name>
<evidence type="ECO:0000313" key="2">
    <source>
        <dbReference type="Proteomes" id="UP000765509"/>
    </source>
</evidence>
<reference evidence="1" key="1">
    <citation type="submission" date="2021-03" db="EMBL/GenBank/DDBJ databases">
        <title>Draft genome sequence of rust myrtle Austropuccinia psidii MF-1, a brazilian biotype.</title>
        <authorList>
            <person name="Quecine M.C."/>
            <person name="Pachon D.M.R."/>
            <person name="Bonatelli M.L."/>
            <person name="Correr F.H."/>
            <person name="Franceschini L.M."/>
            <person name="Leite T.F."/>
            <person name="Margarido G.R.A."/>
            <person name="Almeida C.A."/>
            <person name="Ferrarezi J.A."/>
            <person name="Labate C.A."/>
        </authorList>
    </citation>
    <scope>NUCLEOTIDE SEQUENCE</scope>
    <source>
        <strain evidence="1">MF-1</strain>
    </source>
</reference>
<dbReference type="AlphaFoldDB" id="A0A9Q3E7T4"/>
<keyword evidence="2" id="KW-1185">Reference proteome</keyword>
<accession>A0A9Q3E7T4</accession>
<evidence type="ECO:0000313" key="1">
    <source>
        <dbReference type="EMBL" id="MBW0517650.1"/>
    </source>
</evidence>
<dbReference type="EMBL" id="AVOT02026082">
    <property type="protein sequence ID" value="MBW0517650.1"/>
    <property type="molecule type" value="Genomic_DNA"/>
</dbReference>
<sequence length="122" mass="14271">MTFCIKTSQNPLIIYSGSHCSIVDREYLYKNFPNLEKQLFPTRAKSLKSESGNMKSIRTIIKDIIIPHEKGNIRLNPEFLVLEDAHIQGFLMGTYYQWTYGINIYNSKNRHITRSTNKEIKL</sequence>